<organism evidence="2 3">
    <name type="scientific">Xylocopa violacea</name>
    <name type="common">Violet carpenter bee</name>
    <name type="synonym">Apis violacea</name>
    <dbReference type="NCBI Taxonomy" id="135666"/>
    <lineage>
        <taxon>Eukaryota</taxon>
        <taxon>Metazoa</taxon>
        <taxon>Ecdysozoa</taxon>
        <taxon>Arthropoda</taxon>
        <taxon>Hexapoda</taxon>
        <taxon>Insecta</taxon>
        <taxon>Pterygota</taxon>
        <taxon>Neoptera</taxon>
        <taxon>Endopterygota</taxon>
        <taxon>Hymenoptera</taxon>
        <taxon>Apocrita</taxon>
        <taxon>Aculeata</taxon>
        <taxon>Apoidea</taxon>
        <taxon>Anthophila</taxon>
        <taxon>Apidae</taxon>
        <taxon>Xylocopa</taxon>
        <taxon>Xylocopa</taxon>
    </lineage>
</organism>
<gene>
    <name evidence="2" type="ORF">XYLVIOL_LOCUS6224</name>
</gene>
<dbReference type="EMBL" id="CAXAJV020001293">
    <property type="protein sequence ID" value="CAL7943683.1"/>
    <property type="molecule type" value="Genomic_DNA"/>
</dbReference>
<sequence>MGKNKGMRKKQPNKNVFKIAKVRSVKLKAKVQKVMTNLKKLNLKGGKATRGHKDKTAEIDQQLQELRKEVRQSKPKVKVVNAKQGKKKKIHAAKPVKTDATTSLVEQMQI</sequence>
<protein>
    <submittedName>
        <fullName evidence="2">Uncharacterized protein</fullName>
    </submittedName>
</protein>
<feature type="compositionally biased region" description="Basic residues" evidence="1">
    <location>
        <begin position="84"/>
        <end position="94"/>
    </location>
</feature>
<dbReference type="Pfam" id="PF15679">
    <property type="entry name" value="DUF4665"/>
    <property type="match status" value="1"/>
</dbReference>
<dbReference type="Proteomes" id="UP001642520">
    <property type="component" value="Unassembled WGS sequence"/>
</dbReference>
<comment type="caution">
    <text evidence="2">The sequence shown here is derived from an EMBL/GenBank/DDBJ whole genome shotgun (WGS) entry which is preliminary data.</text>
</comment>
<evidence type="ECO:0000313" key="2">
    <source>
        <dbReference type="EMBL" id="CAL7943683.1"/>
    </source>
</evidence>
<reference evidence="2 3" key="1">
    <citation type="submission" date="2024-08" db="EMBL/GenBank/DDBJ databases">
        <authorList>
            <person name="Will J Nash"/>
            <person name="Angela Man"/>
            <person name="Seanna McTaggart"/>
            <person name="Kendall Baker"/>
            <person name="Tom Barker"/>
            <person name="Leah Catchpole"/>
            <person name="Alex Durrant"/>
            <person name="Karim Gharbi"/>
            <person name="Naomi Irish"/>
            <person name="Gemy Kaithakottil"/>
            <person name="Debby Ku"/>
            <person name="Aaliyah Providence"/>
            <person name="Felix Shaw"/>
            <person name="David Swarbreck"/>
            <person name="Chris Watkins"/>
            <person name="Ann M. McCartney"/>
            <person name="Giulio Formenti"/>
            <person name="Alice Mouton"/>
            <person name="Noel Vella"/>
            <person name="Bjorn M von Reumont"/>
            <person name="Adriana Vella"/>
            <person name="Wilfried Haerty"/>
        </authorList>
    </citation>
    <scope>NUCLEOTIDE SEQUENCE [LARGE SCALE GENOMIC DNA]</scope>
</reference>
<dbReference type="InterPro" id="IPR031389">
    <property type="entry name" value="RBIS"/>
</dbReference>
<evidence type="ECO:0000313" key="3">
    <source>
        <dbReference type="Proteomes" id="UP001642520"/>
    </source>
</evidence>
<name>A0ABP1NVK4_XYLVO</name>
<feature type="compositionally biased region" description="Polar residues" evidence="1">
    <location>
        <begin position="99"/>
        <end position="110"/>
    </location>
</feature>
<accession>A0ABP1NVK4</accession>
<evidence type="ECO:0000256" key="1">
    <source>
        <dbReference type="SAM" id="MobiDB-lite"/>
    </source>
</evidence>
<keyword evidence="3" id="KW-1185">Reference proteome</keyword>
<proteinExistence type="predicted"/>
<feature type="region of interest" description="Disordered" evidence="1">
    <location>
        <begin position="70"/>
        <end position="110"/>
    </location>
</feature>